<evidence type="ECO:0000313" key="8">
    <source>
        <dbReference type="Proteomes" id="UP000308199"/>
    </source>
</evidence>
<dbReference type="OrthoDB" id="1703350at2759"/>
<dbReference type="Proteomes" id="UP000308199">
    <property type="component" value="Unassembled WGS sequence"/>
</dbReference>
<dbReference type="GO" id="GO:0006564">
    <property type="term" value="P:L-serine biosynthetic process"/>
    <property type="evidence" value="ECO:0007669"/>
    <property type="project" value="InterPro"/>
</dbReference>
<organism evidence="7 8">
    <name type="scientific">Phellinidium pouzarii</name>
    <dbReference type="NCBI Taxonomy" id="167371"/>
    <lineage>
        <taxon>Eukaryota</taxon>
        <taxon>Fungi</taxon>
        <taxon>Dikarya</taxon>
        <taxon>Basidiomycota</taxon>
        <taxon>Agaricomycotina</taxon>
        <taxon>Agaricomycetes</taxon>
        <taxon>Hymenochaetales</taxon>
        <taxon>Hymenochaetaceae</taxon>
        <taxon>Phellinidium</taxon>
    </lineage>
</organism>
<sequence length="156" mass="16844">MDRAQVINFGAGPSALPDSVLEEATKSLLNFQGTGIGITEISHRSKEFGAVVTQLEQLIRTQLDVPPTHHILFSQGGGTQQFASVVLNMQARHRLLHPLLTADARVMDYVVTGSWSKKAAEEARRLGGARVHVVADARAHSADRKSFTGVPPHAAF</sequence>
<dbReference type="PANTHER" id="PTHR43247:SF1">
    <property type="entry name" value="PHOSPHOSERINE AMINOTRANSFERASE"/>
    <property type="match status" value="1"/>
</dbReference>
<dbReference type="InterPro" id="IPR000192">
    <property type="entry name" value="Aminotrans_V_dom"/>
</dbReference>
<dbReference type="InterPro" id="IPR022278">
    <property type="entry name" value="Pser_aminoTfrase"/>
</dbReference>
<evidence type="ECO:0000256" key="2">
    <source>
        <dbReference type="ARBA" id="ARBA00022679"/>
    </source>
</evidence>
<proteinExistence type="predicted"/>
<evidence type="ECO:0000313" key="7">
    <source>
        <dbReference type="EMBL" id="THH07297.1"/>
    </source>
</evidence>
<evidence type="ECO:0000256" key="5">
    <source>
        <dbReference type="ARBA" id="ARBA00049007"/>
    </source>
</evidence>
<dbReference type="InterPro" id="IPR015424">
    <property type="entry name" value="PyrdxlP-dep_Trfase"/>
</dbReference>
<keyword evidence="2" id="KW-0808">Transferase</keyword>
<evidence type="ECO:0000256" key="3">
    <source>
        <dbReference type="ARBA" id="ARBA00022898"/>
    </source>
</evidence>
<comment type="pathway">
    <text evidence="4">Amino-acid biosynthesis.</text>
</comment>
<dbReference type="GO" id="GO:0005737">
    <property type="term" value="C:cytoplasm"/>
    <property type="evidence" value="ECO:0007669"/>
    <property type="project" value="TreeGrafter"/>
</dbReference>
<dbReference type="GO" id="GO:0030170">
    <property type="term" value="F:pyridoxal phosphate binding"/>
    <property type="evidence" value="ECO:0007669"/>
    <property type="project" value="TreeGrafter"/>
</dbReference>
<reference evidence="7 8" key="1">
    <citation type="submission" date="2019-02" db="EMBL/GenBank/DDBJ databases">
        <title>Genome sequencing of the rare red list fungi Phellinidium pouzarii.</title>
        <authorList>
            <person name="Buettner E."/>
            <person name="Kellner H."/>
        </authorList>
    </citation>
    <scope>NUCLEOTIDE SEQUENCE [LARGE SCALE GENOMIC DNA]</scope>
    <source>
        <strain evidence="7 8">DSM 108285</strain>
    </source>
</reference>
<comment type="cofactor">
    <cofactor evidence="1">
        <name>pyridoxal 5'-phosphate</name>
        <dbReference type="ChEBI" id="CHEBI:597326"/>
    </cofactor>
</comment>
<name>A0A4S4L7H7_9AGAM</name>
<keyword evidence="8" id="KW-1185">Reference proteome</keyword>
<evidence type="ECO:0000256" key="4">
    <source>
        <dbReference type="ARBA" id="ARBA00029440"/>
    </source>
</evidence>
<dbReference type="PANTHER" id="PTHR43247">
    <property type="entry name" value="PHOSPHOSERINE AMINOTRANSFERASE"/>
    <property type="match status" value="1"/>
</dbReference>
<feature type="non-terminal residue" evidence="7">
    <location>
        <position position="156"/>
    </location>
</feature>
<gene>
    <name evidence="7" type="ORF">EW145_g3488</name>
</gene>
<comment type="caution">
    <text evidence="7">The sequence shown here is derived from an EMBL/GenBank/DDBJ whole genome shotgun (WGS) entry which is preliminary data.</text>
</comment>
<dbReference type="GO" id="GO:0004648">
    <property type="term" value="F:O-phospho-L-serine:2-oxoglutarate aminotransferase activity"/>
    <property type="evidence" value="ECO:0007669"/>
    <property type="project" value="UniProtKB-EC"/>
</dbReference>
<dbReference type="EMBL" id="SGPK01000150">
    <property type="protein sequence ID" value="THH07297.1"/>
    <property type="molecule type" value="Genomic_DNA"/>
</dbReference>
<dbReference type="AlphaFoldDB" id="A0A4S4L7H7"/>
<dbReference type="Pfam" id="PF00266">
    <property type="entry name" value="Aminotran_5"/>
    <property type="match status" value="1"/>
</dbReference>
<feature type="domain" description="Aminotransferase class V" evidence="6">
    <location>
        <begin position="7"/>
        <end position="135"/>
    </location>
</feature>
<dbReference type="Gene3D" id="3.40.640.10">
    <property type="entry name" value="Type I PLP-dependent aspartate aminotransferase-like (Major domain)"/>
    <property type="match status" value="1"/>
</dbReference>
<dbReference type="SUPFAM" id="SSF53383">
    <property type="entry name" value="PLP-dependent transferases"/>
    <property type="match status" value="1"/>
</dbReference>
<protein>
    <recommendedName>
        <fullName evidence="6">Aminotransferase class V domain-containing protein</fullName>
    </recommendedName>
</protein>
<dbReference type="InterPro" id="IPR015421">
    <property type="entry name" value="PyrdxlP-dep_Trfase_major"/>
</dbReference>
<accession>A0A4S4L7H7</accession>
<evidence type="ECO:0000256" key="1">
    <source>
        <dbReference type="ARBA" id="ARBA00001933"/>
    </source>
</evidence>
<keyword evidence="3" id="KW-0663">Pyridoxal phosphate</keyword>
<comment type="catalytic activity">
    <reaction evidence="5">
        <text>O-phospho-L-serine + 2-oxoglutarate = 3-phosphooxypyruvate + L-glutamate</text>
        <dbReference type="Rhea" id="RHEA:14329"/>
        <dbReference type="ChEBI" id="CHEBI:16810"/>
        <dbReference type="ChEBI" id="CHEBI:18110"/>
        <dbReference type="ChEBI" id="CHEBI:29985"/>
        <dbReference type="ChEBI" id="CHEBI:57524"/>
        <dbReference type="EC" id="2.6.1.52"/>
    </reaction>
</comment>
<evidence type="ECO:0000259" key="6">
    <source>
        <dbReference type="Pfam" id="PF00266"/>
    </source>
</evidence>